<dbReference type="Pfam" id="PF00196">
    <property type="entry name" value="GerE"/>
    <property type="match status" value="1"/>
</dbReference>
<dbReference type="PROSITE" id="PS50043">
    <property type="entry name" value="HTH_LUXR_2"/>
    <property type="match status" value="1"/>
</dbReference>
<dbReference type="Gene3D" id="1.10.10.10">
    <property type="entry name" value="Winged helix-like DNA-binding domain superfamily/Winged helix DNA-binding domain"/>
    <property type="match status" value="1"/>
</dbReference>
<evidence type="ECO:0000313" key="3">
    <source>
        <dbReference type="EMBL" id="MBU2663858.1"/>
    </source>
</evidence>
<accession>A0ABS5YM86</accession>
<name>A0ABS5YM86_9ACTN</name>
<dbReference type="SUPFAM" id="SSF52540">
    <property type="entry name" value="P-loop containing nucleoside triphosphate hydrolases"/>
    <property type="match status" value="1"/>
</dbReference>
<dbReference type="InterPro" id="IPR027417">
    <property type="entry name" value="P-loop_NTPase"/>
</dbReference>
<dbReference type="PRINTS" id="PR00038">
    <property type="entry name" value="HTHLUXR"/>
</dbReference>
<dbReference type="InterPro" id="IPR016032">
    <property type="entry name" value="Sig_transdc_resp-reg_C-effctor"/>
</dbReference>
<feature type="domain" description="HTH luxR-type" evidence="2">
    <location>
        <begin position="750"/>
        <end position="815"/>
    </location>
</feature>
<dbReference type="Proteomes" id="UP001519654">
    <property type="component" value="Unassembled WGS sequence"/>
</dbReference>
<evidence type="ECO:0000259" key="2">
    <source>
        <dbReference type="PROSITE" id="PS50043"/>
    </source>
</evidence>
<dbReference type="RefSeq" id="WP_215785898.1">
    <property type="nucleotide sequence ID" value="NZ_JAHKKG010000003.1"/>
</dbReference>
<dbReference type="SUPFAM" id="SSF46894">
    <property type="entry name" value="C-terminal effector domain of the bipartite response regulators"/>
    <property type="match status" value="1"/>
</dbReference>
<protein>
    <submittedName>
        <fullName evidence="3">Helix-turn-helix transcriptional regulator</fullName>
    </submittedName>
</protein>
<dbReference type="InterPro" id="IPR036388">
    <property type="entry name" value="WH-like_DNA-bd_sf"/>
</dbReference>
<dbReference type="SMART" id="SM00421">
    <property type="entry name" value="HTH_LUXR"/>
    <property type="match status" value="1"/>
</dbReference>
<evidence type="ECO:0000256" key="1">
    <source>
        <dbReference type="SAM" id="MobiDB-lite"/>
    </source>
</evidence>
<dbReference type="EMBL" id="JAHKKG010000003">
    <property type="protein sequence ID" value="MBU2663858.1"/>
    <property type="molecule type" value="Genomic_DNA"/>
</dbReference>
<evidence type="ECO:0000313" key="4">
    <source>
        <dbReference type="Proteomes" id="UP001519654"/>
    </source>
</evidence>
<proteinExistence type="predicted"/>
<reference evidence="3 4" key="1">
    <citation type="submission" date="2021-06" db="EMBL/GenBank/DDBJ databases">
        <title>Actinoplanes lichenicola sp. nov., and Actinoplanes ovalisporus sp. nov., isolated from lichen in Thailand.</title>
        <authorList>
            <person name="Saeng-In P."/>
            <person name="Kanchanasin P."/>
            <person name="Yuki M."/>
            <person name="Kudo T."/>
            <person name="Ohkuma M."/>
            <person name="Phongsopitanun W."/>
            <person name="Tanasupawat S."/>
        </authorList>
    </citation>
    <scope>NUCLEOTIDE SEQUENCE [LARGE SCALE GENOMIC DNA]</scope>
    <source>
        <strain evidence="3 4">NBRC 110975</strain>
    </source>
</reference>
<comment type="caution">
    <text evidence="3">The sequence shown here is derived from an EMBL/GenBank/DDBJ whole genome shotgun (WGS) entry which is preliminary data.</text>
</comment>
<organism evidence="3 4">
    <name type="scientific">Paractinoplanes bogorensis</name>
    <dbReference type="NCBI Taxonomy" id="1610840"/>
    <lineage>
        <taxon>Bacteria</taxon>
        <taxon>Bacillati</taxon>
        <taxon>Actinomycetota</taxon>
        <taxon>Actinomycetes</taxon>
        <taxon>Micromonosporales</taxon>
        <taxon>Micromonosporaceae</taxon>
        <taxon>Paractinoplanes</taxon>
    </lineage>
</organism>
<dbReference type="CDD" id="cd06170">
    <property type="entry name" value="LuxR_C_like"/>
    <property type="match status" value="1"/>
</dbReference>
<feature type="region of interest" description="Disordered" evidence="1">
    <location>
        <begin position="477"/>
        <end position="499"/>
    </location>
</feature>
<gene>
    <name evidence="3" type="ORF">KOI35_10195</name>
</gene>
<keyword evidence="4" id="KW-1185">Reference proteome</keyword>
<dbReference type="InterPro" id="IPR000792">
    <property type="entry name" value="Tscrpt_reg_LuxR_C"/>
</dbReference>
<sequence>MPANGTIHGRDEHLAALRRAPGELPAGGALALLRGRRGTGRTTVLRAAEQTWRADGAAVLSVRPGAAGSIFGALREHLGDAARTTGGLVRTSLRVGAAIDRLAGGRPLVLIADDACAATDAATALDAVRRPGVLVVAACTGAGERLAAWADIVLDVPPLTTADRAAMLLDHYGAGPDATLDAALDAGLGPLAGCPAAVLDTCAELDRAGRLVTLDDRLCLARPDRPLPVTERTADLLGSPGDPVLADLAVNPVRPAELAVPAGLAGVATSVHGRRADRLAEAGVLTQDDEGRLRCSSPAVAAHLLRRLGSRAVAGRRRALAVAMLAARRNGAGIEPGALGDRIAGYRGAPDPGDEAMRLLLTLIARPDTGPGRRADWIRAAWERATDPRLRSRLAAGWLRELLRAGRLSDLGDAVETVLATGPAPEMAGDLAAAAMLAAVHTGIPVPDATRDRLLIDGRVPAALEFARRWFAGEPPEPGLVTAGARPAGEPGPRPESGLVTTAELGAIGRCEEAQTYPGDWASAFEAVLGERYHCPEGSLPAAYRRVLRGFTGGDFEAARTAAREVELTGSGVTPVHQLARVWAVEMGRMTGTGGERPDNGGPADPALVAWASCGPVELGAADLASVLTAYGKIASPSRRGRARLVPRLAQLAVRSGATETAQRLLDEVDDPEARLLTRAAVLGDPAAAAKAVALARDRDDRPALLTALMVAGSDHLVEAYGIARDLGAAPLQAWVASALRKHGLSVPAARSASDGFSPVEQRMLRMISAGRTNRQIGRRERLSEKTVEEHVSRLLARTGCRSRVQLATAVLAGRVGTGCA</sequence>